<keyword evidence="11" id="KW-1185">Reference proteome</keyword>
<dbReference type="PANTHER" id="PTHR43124">
    <property type="entry name" value="PURINE EFFLUX PUMP PBUE"/>
    <property type="match status" value="1"/>
</dbReference>
<evidence type="ECO:0000256" key="4">
    <source>
        <dbReference type="ARBA" id="ARBA00022692"/>
    </source>
</evidence>
<dbReference type="EMBL" id="JBHRZV010000051">
    <property type="protein sequence ID" value="MFC3928760.1"/>
    <property type="molecule type" value="Genomic_DNA"/>
</dbReference>
<keyword evidence="5 7" id="KW-1133">Transmembrane helix</keyword>
<feature type="signal peptide" evidence="8">
    <location>
        <begin position="1"/>
        <end position="24"/>
    </location>
</feature>
<dbReference type="SUPFAM" id="SSF103473">
    <property type="entry name" value="MFS general substrate transporter"/>
    <property type="match status" value="1"/>
</dbReference>
<protein>
    <submittedName>
        <fullName evidence="10">MFS transporter</fullName>
    </submittedName>
</protein>
<evidence type="ECO:0000256" key="2">
    <source>
        <dbReference type="ARBA" id="ARBA00022448"/>
    </source>
</evidence>
<dbReference type="Gene3D" id="1.20.1250.20">
    <property type="entry name" value="MFS general substrate transporter like domains"/>
    <property type="match status" value="1"/>
</dbReference>
<comment type="subcellular location">
    <subcellularLocation>
        <location evidence="1">Cell membrane</location>
        <topology evidence="1">Multi-pass membrane protein</topology>
    </subcellularLocation>
</comment>
<feature type="transmembrane region" description="Helical" evidence="7">
    <location>
        <begin position="79"/>
        <end position="97"/>
    </location>
</feature>
<feature type="transmembrane region" description="Helical" evidence="7">
    <location>
        <begin position="333"/>
        <end position="354"/>
    </location>
</feature>
<dbReference type="Pfam" id="PF07690">
    <property type="entry name" value="MFS_1"/>
    <property type="match status" value="1"/>
</dbReference>
<feature type="transmembrane region" description="Helical" evidence="7">
    <location>
        <begin position="103"/>
        <end position="126"/>
    </location>
</feature>
<evidence type="ECO:0000313" key="11">
    <source>
        <dbReference type="Proteomes" id="UP001595807"/>
    </source>
</evidence>
<keyword evidence="8" id="KW-0732">Signal</keyword>
<gene>
    <name evidence="10" type="ORF">ACFORF_09345</name>
</gene>
<feature type="transmembrane region" description="Helical" evidence="7">
    <location>
        <begin position="366"/>
        <end position="387"/>
    </location>
</feature>
<organism evidence="10 11">
    <name type="scientific">Streptococcus caprae</name>
    <dbReference type="NCBI Taxonomy" id="1640501"/>
    <lineage>
        <taxon>Bacteria</taxon>
        <taxon>Bacillati</taxon>
        <taxon>Bacillota</taxon>
        <taxon>Bacilli</taxon>
        <taxon>Lactobacillales</taxon>
        <taxon>Streptococcaceae</taxon>
        <taxon>Streptococcus</taxon>
    </lineage>
</organism>
<evidence type="ECO:0000256" key="8">
    <source>
        <dbReference type="SAM" id="SignalP"/>
    </source>
</evidence>
<feature type="transmembrane region" description="Helical" evidence="7">
    <location>
        <begin position="276"/>
        <end position="293"/>
    </location>
</feature>
<keyword evidence="3" id="KW-1003">Cell membrane</keyword>
<dbReference type="Proteomes" id="UP001595807">
    <property type="component" value="Unassembled WGS sequence"/>
</dbReference>
<dbReference type="PANTHER" id="PTHR43124:SF3">
    <property type="entry name" value="CHLORAMPHENICOL EFFLUX PUMP RV0191"/>
    <property type="match status" value="1"/>
</dbReference>
<comment type="caution">
    <text evidence="10">The sequence shown here is derived from an EMBL/GenBank/DDBJ whole genome shotgun (WGS) entry which is preliminary data.</text>
</comment>
<evidence type="ECO:0000313" key="10">
    <source>
        <dbReference type="EMBL" id="MFC3928760.1"/>
    </source>
</evidence>
<evidence type="ECO:0000256" key="7">
    <source>
        <dbReference type="SAM" id="Phobius"/>
    </source>
</evidence>
<feature type="transmembrane region" description="Helical" evidence="7">
    <location>
        <begin position="208"/>
        <end position="231"/>
    </location>
</feature>
<evidence type="ECO:0000256" key="5">
    <source>
        <dbReference type="ARBA" id="ARBA00022989"/>
    </source>
</evidence>
<keyword evidence="6 7" id="KW-0472">Membrane</keyword>
<feature type="transmembrane region" description="Helical" evidence="7">
    <location>
        <begin position="49"/>
        <end position="67"/>
    </location>
</feature>
<dbReference type="RefSeq" id="WP_380427614.1">
    <property type="nucleotide sequence ID" value="NZ_JBHRZV010000051.1"/>
</dbReference>
<evidence type="ECO:0000256" key="6">
    <source>
        <dbReference type="ARBA" id="ARBA00023136"/>
    </source>
</evidence>
<dbReference type="InterPro" id="IPR020846">
    <property type="entry name" value="MFS_dom"/>
</dbReference>
<accession>A0ABV8CX78</accession>
<dbReference type="InterPro" id="IPR011701">
    <property type="entry name" value="MFS"/>
</dbReference>
<keyword evidence="2" id="KW-0813">Transport</keyword>
<evidence type="ECO:0000259" key="9">
    <source>
        <dbReference type="PROSITE" id="PS50850"/>
    </source>
</evidence>
<dbReference type="InterPro" id="IPR050189">
    <property type="entry name" value="MFS_Efflux_Transporters"/>
</dbReference>
<evidence type="ECO:0000256" key="3">
    <source>
        <dbReference type="ARBA" id="ARBA00022475"/>
    </source>
</evidence>
<feature type="transmembrane region" description="Helical" evidence="7">
    <location>
        <begin position="299"/>
        <end position="321"/>
    </location>
</feature>
<feature type="transmembrane region" description="Helical" evidence="7">
    <location>
        <begin position="170"/>
        <end position="187"/>
    </location>
</feature>
<feature type="domain" description="Major facilitator superfamily (MFS) profile" evidence="9">
    <location>
        <begin position="12"/>
        <end position="394"/>
    </location>
</feature>
<dbReference type="InterPro" id="IPR036259">
    <property type="entry name" value="MFS_trans_sf"/>
</dbReference>
<feature type="chain" id="PRO_5046280208" evidence="8">
    <location>
        <begin position="25"/>
        <end position="396"/>
    </location>
</feature>
<name>A0ABV8CX78_9STRE</name>
<dbReference type="PROSITE" id="PS50850">
    <property type="entry name" value="MFS"/>
    <property type="match status" value="1"/>
</dbReference>
<proteinExistence type="predicted"/>
<reference evidence="11" key="1">
    <citation type="journal article" date="2019" name="Int. J. Syst. Evol. Microbiol.">
        <title>The Global Catalogue of Microorganisms (GCM) 10K type strain sequencing project: providing services to taxonomists for standard genome sequencing and annotation.</title>
        <authorList>
            <consortium name="The Broad Institute Genomics Platform"/>
            <consortium name="The Broad Institute Genome Sequencing Center for Infectious Disease"/>
            <person name="Wu L."/>
            <person name="Ma J."/>
        </authorList>
    </citation>
    <scope>NUCLEOTIDE SEQUENCE [LARGE SCALE GENOMIC DNA]</scope>
    <source>
        <strain evidence="11">CCUG 67170</strain>
    </source>
</reference>
<evidence type="ECO:0000256" key="1">
    <source>
        <dbReference type="ARBA" id="ARBA00004651"/>
    </source>
</evidence>
<feature type="transmembrane region" description="Helical" evidence="7">
    <location>
        <begin position="251"/>
        <end position="269"/>
    </location>
</feature>
<feature type="transmembrane region" description="Helical" evidence="7">
    <location>
        <begin position="147"/>
        <end position="164"/>
    </location>
</feature>
<sequence>MSEKKVNASSWLFKASLLSLSLLAQTAPSISIANTQLVEQFPTVSQSTIELISTLPNFSVLFLILFAEAIGNKFGIKRTILFGLGLYTIGGVLPAVVSSFPIIIAARLLMGLGIGLFNPYSVSLMYRFYDGQQLKGMLGFQNTAQNLGNAAFGFLLSALIIGGWRTAFAGFFVGLIPLIMIWLFVTIPDDKAQGEQAAPAKFNFKEAVNTHILLLALLFLVVFAMFLMMTIKMAVFGQETGLFSPSAASSILASLGLASMVAALLYAPVSKVIGNFILPVSFTGIAAGFFIVANASSVAMVTAGVVVAGIFFGWVFPQAFLRVAQVGPKNGGTLTTSVILMGINLGAAFAAPMINAVSGTFGFTNTAGVLTFCGFGFATLAIFEYIYNVFDKKKQA</sequence>
<keyword evidence="4 7" id="KW-0812">Transmembrane</keyword>